<dbReference type="Proteomes" id="UP000295479">
    <property type="component" value="Unassembled WGS sequence"/>
</dbReference>
<protein>
    <submittedName>
        <fullName evidence="3">T9SS type A sorting domain-containing protein</fullName>
    </submittedName>
</protein>
<accession>A0A4R5CHK6</accession>
<dbReference type="OrthoDB" id="1056765at2"/>
<organism evidence="3 4">
    <name type="scientific">Flavobacterium cellulosilyticum</name>
    <dbReference type="NCBI Taxonomy" id="2541731"/>
    <lineage>
        <taxon>Bacteria</taxon>
        <taxon>Pseudomonadati</taxon>
        <taxon>Bacteroidota</taxon>
        <taxon>Flavobacteriia</taxon>
        <taxon>Flavobacteriales</taxon>
        <taxon>Flavobacteriaceae</taxon>
        <taxon>Flavobacterium</taxon>
    </lineage>
</organism>
<dbReference type="EMBL" id="SMFK01000002">
    <property type="protein sequence ID" value="TDD98536.1"/>
    <property type="molecule type" value="Genomic_DNA"/>
</dbReference>
<feature type="domain" description="Secretion system C-terminal sorting" evidence="2">
    <location>
        <begin position="331"/>
        <end position="400"/>
    </location>
</feature>
<evidence type="ECO:0000313" key="3">
    <source>
        <dbReference type="EMBL" id="TDD98536.1"/>
    </source>
</evidence>
<dbReference type="NCBIfam" id="TIGR04183">
    <property type="entry name" value="Por_Secre_tail"/>
    <property type="match status" value="1"/>
</dbReference>
<evidence type="ECO:0000313" key="4">
    <source>
        <dbReference type="Proteomes" id="UP000295479"/>
    </source>
</evidence>
<dbReference type="AlphaFoldDB" id="A0A4R5CHK6"/>
<dbReference type="RefSeq" id="WP_132002349.1">
    <property type="nucleotide sequence ID" value="NZ_SMFK01000002.1"/>
</dbReference>
<gene>
    <name evidence="3" type="ORF">E0F76_05250</name>
</gene>
<name>A0A4R5CHK6_9FLAO</name>
<proteinExistence type="predicted"/>
<keyword evidence="1" id="KW-0732">Signal</keyword>
<comment type="caution">
    <text evidence="3">The sequence shown here is derived from an EMBL/GenBank/DDBJ whole genome shotgun (WGS) entry which is preliminary data.</text>
</comment>
<reference evidence="3 4" key="1">
    <citation type="submission" date="2019-03" db="EMBL/GenBank/DDBJ databases">
        <title>Flavobacterium AR-3-4 sp. nov. isolated from arctic soil.</title>
        <authorList>
            <person name="Chaudhary D.K."/>
        </authorList>
    </citation>
    <scope>NUCLEOTIDE SEQUENCE [LARGE SCALE GENOMIC DNA]</scope>
    <source>
        <strain evidence="3 4">AR-3-4</strain>
    </source>
</reference>
<evidence type="ECO:0000259" key="2">
    <source>
        <dbReference type="Pfam" id="PF18962"/>
    </source>
</evidence>
<evidence type="ECO:0000256" key="1">
    <source>
        <dbReference type="ARBA" id="ARBA00022729"/>
    </source>
</evidence>
<sequence length="401" mass="42233">MKKFLQLSILLAFAASYGQTTLFFDNFNPATYPTPDATANVALTGSPSNVSTALYTYTGFNSAPAGWYLASGNGTSGINCIWNSTAMTYTTNLSIQGSSISTPVSYRGTGTISVPMSSFHSSFKPILKTNSDVITWSFSMRSNRSSQLTTLPSALRSGFGMCTGVILATNGAADVAIETVGSLANGYAVLLSGDDASTANSVSFGTFDGGLSYDSVNLTSTFTSLLKVGNVPVATSMSVIVTYTPSSDTWTLKVRPDGGSSLVDPEATTANSYLDSTPVSVINGDYTSATNTNMMMYYNYNGSNGAYLDNLKVKSDAALGITENEIEGLKVYPNPVSNGTLYVTSTNNSEKQVAIYTILGQQVLQTKTTSGEINVSSLGKGGYLLKITEDGKSETKKLIIE</sequence>
<keyword evidence="4" id="KW-1185">Reference proteome</keyword>
<dbReference type="Pfam" id="PF18962">
    <property type="entry name" value="Por_Secre_tail"/>
    <property type="match status" value="1"/>
</dbReference>
<dbReference type="InterPro" id="IPR026444">
    <property type="entry name" value="Secre_tail"/>
</dbReference>